<sequence length="277" mass="29861">MILTVCSTKGGVGKTTLTANLGGLLASLGNRVLLVDADIQPALSTYYALTTKAPQGLKNLLMNAEASNSISVTDFGCDLIYSNDSVGELSNWMINCRDCWRFLSYRLQKIKASYDFILIDTQGAAGPLQDAAIFAADKLISPIPTETLSAREFSRGMVGMLTRLRTAFYYSGLTIPPLVGMLYRVDRTRDAALVTADLRGHVIETLQAAQANADGLPNLAISILDAHISASVCWREAATLGVPIHTLTKYPLAKLQLLAILAELQVVPTAQVENIRS</sequence>
<protein>
    <submittedName>
        <fullName evidence="2">ParA family protein</fullName>
    </submittedName>
</protein>
<dbReference type="Gene3D" id="3.40.50.300">
    <property type="entry name" value="P-loop containing nucleotide triphosphate hydrolases"/>
    <property type="match status" value="1"/>
</dbReference>
<dbReference type="RefSeq" id="WP_210220098.1">
    <property type="nucleotide sequence ID" value="NZ_CP072793.1"/>
</dbReference>
<dbReference type="InterPro" id="IPR050678">
    <property type="entry name" value="DNA_Partitioning_ATPase"/>
</dbReference>
<dbReference type="KEGG" id="tun:J9260_05910"/>
<organism evidence="2 3">
    <name type="scientific">Thiothrix unzii</name>
    <dbReference type="NCBI Taxonomy" id="111769"/>
    <lineage>
        <taxon>Bacteria</taxon>
        <taxon>Pseudomonadati</taxon>
        <taxon>Pseudomonadota</taxon>
        <taxon>Gammaproteobacteria</taxon>
        <taxon>Thiotrichales</taxon>
        <taxon>Thiotrichaceae</taxon>
        <taxon>Thiothrix</taxon>
    </lineage>
</organism>
<dbReference type="Pfam" id="PF13614">
    <property type="entry name" value="AAA_31"/>
    <property type="match status" value="1"/>
</dbReference>
<dbReference type="InterPro" id="IPR027417">
    <property type="entry name" value="P-loop_NTPase"/>
</dbReference>
<keyword evidence="3" id="KW-1185">Reference proteome</keyword>
<dbReference type="AlphaFoldDB" id="A0A975II66"/>
<reference evidence="2" key="1">
    <citation type="submission" date="2021-04" db="EMBL/GenBank/DDBJ databases">
        <title>Genomics, taxonomy and metabolism of representatives of sulfur bacteria of the genus Thiothrix: Thiothrix fructosivorans QT, Thiothrix unzii A1T and three new species, Thiothrix subterranea sp. nov., Thiothrix litoralis sp. nov. and 'Candidatus Thiothrix anitrata' sp. nov.</title>
        <authorList>
            <person name="Ravin N.V."/>
            <person name="Smolyakov D."/>
            <person name="Rudenko T.S."/>
            <person name="Mardanov A.V."/>
            <person name="Beletsky A.V."/>
            <person name="Markov N.D."/>
            <person name="Fomenkov A.I."/>
            <person name="Roberts R.J."/>
            <person name="Karnachuk O.V."/>
            <person name="Novikov A."/>
            <person name="Grabovich M.Y."/>
        </authorList>
    </citation>
    <scope>NUCLEOTIDE SEQUENCE</scope>
    <source>
        <strain evidence="2">A1</strain>
    </source>
</reference>
<gene>
    <name evidence="2" type="ORF">J9260_05910</name>
</gene>
<evidence type="ECO:0000313" key="3">
    <source>
        <dbReference type="Proteomes" id="UP000672009"/>
    </source>
</evidence>
<dbReference type="InterPro" id="IPR025669">
    <property type="entry name" value="AAA_dom"/>
</dbReference>
<dbReference type="Proteomes" id="UP000672009">
    <property type="component" value="Chromosome"/>
</dbReference>
<accession>A0A975II66</accession>
<evidence type="ECO:0000259" key="1">
    <source>
        <dbReference type="Pfam" id="PF13614"/>
    </source>
</evidence>
<evidence type="ECO:0000313" key="2">
    <source>
        <dbReference type="EMBL" id="QTR54622.1"/>
    </source>
</evidence>
<dbReference type="SUPFAM" id="SSF52540">
    <property type="entry name" value="P-loop containing nucleoside triphosphate hydrolases"/>
    <property type="match status" value="1"/>
</dbReference>
<dbReference type="EMBL" id="CP072793">
    <property type="protein sequence ID" value="QTR54622.1"/>
    <property type="molecule type" value="Genomic_DNA"/>
</dbReference>
<proteinExistence type="predicted"/>
<name>A0A975II66_9GAMM</name>
<dbReference type="PANTHER" id="PTHR13696">
    <property type="entry name" value="P-LOOP CONTAINING NUCLEOSIDE TRIPHOSPHATE HYDROLASE"/>
    <property type="match status" value="1"/>
</dbReference>
<feature type="domain" description="AAA" evidence="1">
    <location>
        <begin position="2"/>
        <end position="150"/>
    </location>
</feature>
<dbReference type="PANTHER" id="PTHR13696:SF99">
    <property type="entry name" value="COBYRINIC ACID AC-DIAMIDE SYNTHASE"/>
    <property type="match status" value="1"/>
</dbReference>
<dbReference type="CDD" id="cd02042">
    <property type="entry name" value="ParAB_family"/>
    <property type="match status" value="1"/>
</dbReference>